<organism evidence="2 3">
    <name type="scientific">Dendrothele bispora (strain CBS 962.96)</name>
    <dbReference type="NCBI Taxonomy" id="1314807"/>
    <lineage>
        <taxon>Eukaryota</taxon>
        <taxon>Fungi</taxon>
        <taxon>Dikarya</taxon>
        <taxon>Basidiomycota</taxon>
        <taxon>Agaricomycotina</taxon>
        <taxon>Agaricomycetes</taxon>
        <taxon>Agaricomycetidae</taxon>
        <taxon>Agaricales</taxon>
        <taxon>Agaricales incertae sedis</taxon>
        <taxon>Dendrothele</taxon>
    </lineage>
</organism>
<dbReference type="OrthoDB" id="2959680at2759"/>
<dbReference type="AlphaFoldDB" id="A0A4S8LCY3"/>
<keyword evidence="3" id="KW-1185">Reference proteome</keyword>
<dbReference type="EMBL" id="ML179482">
    <property type="protein sequence ID" value="THU86742.1"/>
    <property type="molecule type" value="Genomic_DNA"/>
</dbReference>
<feature type="non-terminal residue" evidence="2">
    <location>
        <position position="1"/>
    </location>
</feature>
<dbReference type="Proteomes" id="UP000297245">
    <property type="component" value="Unassembled WGS sequence"/>
</dbReference>
<feature type="transmembrane region" description="Helical" evidence="1">
    <location>
        <begin position="130"/>
        <end position="155"/>
    </location>
</feature>
<accession>A0A4S8LCY3</accession>
<keyword evidence="1" id="KW-0812">Transmembrane</keyword>
<keyword evidence="1" id="KW-0472">Membrane</keyword>
<evidence type="ECO:0000313" key="2">
    <source>
        <dbReference type="EMBL" id="THU86742.1"/>
    </source>
</evidence>
<feature type="transmembrane region" description="Helical" evidence="1">
    <location>
        <begin position="48"/>
        <end position="67"/>
    </location>
</feature>
<keyword evidence="1" id="KW-1133">Transmembrane helix</keyword>
<evidence type="ECO:0000256" key="1">
    <source>
        <dbReference type="SAM" id="Phobius"/>
    </source>
</evidence>
<name>A0A4S8LCY3_DENBC</name>
<gene>
    <name evidence="2" type="ORF">K435DRAFT_782759</name>
</gene>
<feature type="transmembrane region" description="Helical" evidence="1">
    <location>
        <begin position="88"/>
        <end position="110"/>
    </location>
</feature>
<sequence>IALITIIFIVATYGVILQLNYPFTHLPISDSLRDSLKQQTSTIIEEAGIYGIFMLISAVIVSITEYAGTFNDFKPKEWSNTSKHLERLSLFASIFVGFICTAGIIDDIVFHCPEDMPLTEFAWARLGRNLFFFLVGLTFDLAVALILIWTAIVVLKVRKYRAARRLRLAQRDEELGSEAVVLSDSKQEVSLLKTGIEQKMNQGIDEKDVEKSAKD</sequence>
<protein>
    <submittedName>
        <fullName evidence="2">Uncharacterized protein</fullName>
    </submittedName>
</protein>
<feature type="transmembrane region" description="Helical" evidence="1">
    <location>
        <begin position="7"/>
        <end position="28"/>
    </location>
</feature>
<reference evidence="2 3" key="1">
    <citation type="journal article" date="2019" name="Nat. Ecol. Evol.">
        <title>Megaphylogeny resolves global patterns of mushroom evolution.</title>
        <authorList>
            <person name="Varga T."/>
            <person name="Krizsan K."/>
            <person name="Foldi C."/>
            <person name="Dima B."/>
            <person name="Sanchez-Garcia M."/>
            <person name="Sanchez-Ramirez S."/>
            <person name="Szollosi G.J."/>
            <person name="Szarkandi J.G."/>
            <person name="Papp V."/>
            <person name="Albert L."/>
            <person name="Andreopoulos W."/>
            <person name="Angelini C."/>
            <person name="Antonin V."/>
            <person name="Barry K.W."/>
            <person name="Bougher N.L."/>
            <person name="Buchanan P."/>
            <person name="Buyck B."/>
            <person name="Bense V."/>
            <person name="Catcheside P."/>
            <person name="Chovatia M."/>
            <person name="Cooper J."/>
            <person name="Damon W."/>
            <person name="Desjardin D."/>
            <person name="Finy P."/>
            <person name="Geml J."/>
            <person name="Haridas S."/>
            <person name="Hughes K."/>
            <person name="Justo A."/>
            <person name="Karasinski D."/>
            <person name="Kautmanova I."/>
            <person name="Kiss B."/>
            <person name="Kocsube S."/>
            <person name="Kotiranta H."/>
            <person name="LaButti K.M."/>
            <person name="Lechner B.E."/>
            <person name="Liimatainen K."/>
            <person name="Lipzen A."/>
            <person name="Lukacs Z."/>
            <person name="Mihaltcheva S."/>
            <person name="Morgado L.N."/>
            <person name="Niskanen T."/>
            <person name="Noordeloos M.E."/>
            <person name="Ohm R.A."/>
            <person name="Ortiz-Santana B."/>
            <person name="Ovrebo C."/>
            <person name="Racz N."/>
            <person name="Riley R."/>
            <person name="Savchenko A."/>
            <person name="Shiryaev A."/>
            <person name="Soop K."/>
            <person name="Spirin V."/>
            <person name="Szebenyi C."/>
            <person name="Tomsovsky M."/>
            <person name="Tulloss R.E."/>
            <person name="Uehling J."/>
            <person name="Grigoriev I.V."/>
            <person name="Vagvolgyi C."/>
            <person name="Papp T."/>
            <person name="Martin F.M."/>
            <person name="Miettinen O."/>
            <person name="Hibbett D.S."/>
            <person name="Nagy L.G."/>
        </authorList>
    </citation>
    <scope>NUCLEOTIDE SEQUENCE [LARGE SCALE GENOMIC DNA]</scope>
    <source>
        <strain evidence="2 3">CBS 962.96</strain>
    </source>
</reference>
<evidence type="ECO:0000313" key="3">
    <source>
        <dbReference type="Proteomes" id="UP000297245"/>
    </source>
</evidence>
<proteinExistence type="predicted"/>